<accession>A0A7L7KUD9</accession>
<comment type="similarity">
    <text evidence="1">Belongs to the UPF0473 family.</text>
</comment>
<gene>
    <name evidence="2" type="ORF">G4Z02_07620</name>
</gene>
<sequence length="85" mass="10008">MDDKRLFIQDEQGNEVEYEIILTFTSTETNINYVVYKELGETDEVLAARYEETDDMGGTLLELETDEEYDMIQEVIDSFFTEDEE</sequence>
<dbReference type="Pfam" id="PF06949">
    <property type="entry name" value="DUF1292"/>
    <property type="match status" value="1"/>
</dbReference>
<name>A0A7L7KUD9_9MOLU</name>
<protein>
    <submittedName>
        <fullName evidence="2">DUF1292 domain-containing protein</fullName>
    </submittedName>
</protein>
<dbReference type="PANTHER" id="PTHR40066:SF1">
    <property type="entry name" value="UPF0473 PROTEIN CBO2561_CLC_2432"/>
    <property type="match status" value="1"/>
</dbReference>
<dbReference type="RefSeq" id="WP_258877416.1">
    <property type="nucleotide sequence ID" value="NZ_CP048914.1"/>
</dbReference>
<evidence type="ECO:0000313" key="2">
    <source>
        <dbReference type="EMBL" id="QMS85614.1"/>
    </source>
</evidence>
<evidence type="ECO:0000256" key="1">
    <source>
        <dbReference type="ARBA" id="ARBA00008439"/>
    </source>
</evidence>
<dbReference type="KEGG" id="xcl:G4Z02_07620"/>
<dbReference type="InterPro" id="IPR009711">
    <property type="entry name" value="UPF0473"/>
</dbReference>
<dbReference type="AlphaFoldDB" id="A0A7L7KUD9"/>
<keyword evidence="3" id="KW-1185">Reference proteome</keyword>
<dbReference type="PANTHER" id="PTHR40066">
    <property type="entry name" value="UPF0473 PROTEIN CBO2561/CLC_2432"/>
    <property type="match status" value="1"/>
</dbReference>
<organism evidence="2 3">
    <name type="scientific">Candidatus Xianfuyuplasma coldseepsis</name>
    <dbReference type="NCBI Taxonomy" id="2782163"/>
    <lineage>
        <taxon>Bacteria</taxon>
        <taxon>Bacillati</taxon>
        <taxon>Mycoplasmatota</taxon>
        <taxon>Mollicutes</taxon>
        <taxon>Candidatus Izemoplasmatales</taxon>
        <taxon>Candidatus Izemoplasmataceae</taxon>
        <taxon>Candidatus Xianfuyuplasma</taxon>
    </lineage>
</organism>
<dbReference type="HAMAP" id="MF_01448">
    <property type="entry name" value="UPF0473"/>
    <property type="match status" value="1"/>
</dbReference>
<reference evidence="2 3" key="1">
    <citation type="submission" date="2020-02" db="EMBL/GenBank/DDBJ databases">
        <authorList>
            <person name="Zheng R.K."/>
            <person name="Sun C.M."/>
        </authorList>
    </citation>
    <scope>NUCLEOTIDE SEQUENCE [LARGE SCALE GENOMIC DNA]</scope>
    <source>
        <strain evidence="3">zrk13</strain>
    </source>
</reference>
<dbReference type="EMBL" id="CP048914">
    <property type="protein sequence ID" value="QMS85614.1"/>
    <property type="molecule type" value="Genomic_DNA"/>
</dbReference>
<dbReference type="Proteomes" id="UP000514720">
    <property type="component" value="Chromosome"/>
</dbReference>
<proteinExistence type="inferred from homology"/>
<evidence type="ECO:0000313" key="3">
    <source>
        <dbReference type="Proteomes" id="UP000514720"/>
    </source>
</evidence>